<dbReference type="Gene3D" id="3.20.20.450">
    <property type="entry name" value="EAL domain"/>
    <property type="match status" value="1"/>
</dbReference>
<dbReference type="SMART" id="SM00267">
    <property type="entry name" value="GGDEF"/>
    <property type="match status" value="1"/>
</dbReference>
<feature type="transmembrane region" description="Helical" evidence="1">
    <location>
        <begin position="119"/>
        <end position="138"/>
    </location>
</feature>
<dbReference type="Pfam" id="PF00990">
    <property type="entry name" value="GGDEF"/>
    <property type="match status" value="1"/>
</dbReference>
<dbReference type="PROSITE" id="PS50883">
    <property type="entry name" value="EAL"/>
    <property type="match status" value="1"/>
</dbReference>
<dbReference type="GO" id="GO:0071111">
    <property type="term" value="F:cyclic-guanylate-specific phosphodiesterase activity"/>
    <property type="evidence" value="ECO:0007669"/>
    <property type="project" value="InterPro"/>
</dbReference>
<dbReference type="CDD" id="cd01948">
    <property type="entry name" value="EAL"/>
    <property type="match status" value="1"/>
</dbReference>
<dbReference type="Gene3D" id="3.30.70.270">
    <property type="match status" value="1"/>
</dbReference>
<dbReference type="PANTHER" id="PTHR33121">
    <property type="entry name" value="CYCLIC DI-GMP PHOSPHODIESTERASE PDEF"/>
    <property type="match status" value="1"/>
</dbReference>
<dbReference type="PANTHER" id="PTHR33121:SF70">
    <property type="entry name" value="SIGNALING PROTEIN YKOW"/>
    <property type="match status" value="1"/>
</dbReference>
<feature type="domain" description="GGDEF" evidence="3">
    <location>
        <begin position="332"/>
        <end position="462"/>
    </location>
</feature>
<keyword evidence="1" id="KW-0472">Membrane</keyword>
<sequence length="729" mass="80332">MAQRARQFGKTAGCSGRLRPQRNYADFFLFDQHQNKNNPLVAEATLLESHFRFRNRIHTLNSPAPEEVLVPVPAPAALGHLIRADQLTAVRQTVLLSIPVNAALGIISTLVAWSAGKLAIALVWLACSGVINLLRILACRIPVARIAALPVVARLLGGPRHNEVDVNLRVHWILALLSGIVWAGVPALCEGYTTPETLFYLTCVCGITAGAVTHGFAYARIPICFITPPLLSIIACLAYQGDTTRLALSLAVLLYLAALIRGSRVSEKLVSDSSASKNRANAATQALKVAHEDLASFAEKMQYQAEHDLLTGLLSRAGFMHKALALTTRREHPLCMMFLDLDGFKVINDAYGHDAGDQVLIEVAQRLHDCVAGKSILARLGGDEFVIVYAAAPDAELPDALASRLIEAIARPYSRMAHRHIGLSIGIYLSGEDDINEMLVCSDAALYEAKRRGRNQFRFFNEKLNAHLQMKRDVERDLAPALKNRELQVWFQPIIRRNGSSPDGFEALLRWHHKNHGWIAPPDLIEIAALAGQSEELLHFIVGEVVEMIRFLHAAGRTELRVAMNISPRELERILIDDLVALRLKEFGLPAEMLEIEITEETAIDLQAARQTLSALSGLGVSLAIDDFGVGYSSLGFLRQMRVSRVKIDRSFVTDLSNSAENQALVQAVLQLSESFNFQVVAEGVESIDDLRMLQDMNCPAMQGYYFSPPMPAEKAREWLRDPALALSP</sequence>
<accession>A0A246WM38</accession>
<keyword evidence="1" id="KW-1133">Transmembrane helix</keyword>
<dbReference type="InterPro" id="IPR029787">
    <property type="entry name" value="Nucleotide_cyclase"/>
</dbReference>
<dbReference type="AlphaFoldDB" id="A0A246WM38"/>
<dbReference type="CDD" id="cd01949">
    <property type="entry name" value="GGDEF"/>
    <property type="match status" value="1"/>
</dbReference>
<evidence type="ECO:0000259" key="3">
    <source>
        <dbReference type="PROSITE" id="PS50887"/>
    </source>
</evidence>
<dbReference type="Proteomes" id="UP000197596">
    <property type="component" value="Unassembled WGS sequence"/>
</dbReference>
<dbReference type="InterPro" id="IPR000160">
    <property type="entry name" value="GGDEF_dom"/>
</dbReference>
<evidence type="ECO:0000256" key="1">
    <source>
        <dbReference type="SAM" id="Phobius"/>
    </source>
</evidence>
<dbReference type="SMART" id="SM00052">
    <property type="entry name" value="EAL"/>
    <property type="match status" value="1"/>
</dbReference>
<dbReference type="SUPFAM" id="SSF55073">
    <property type="entry name" value="Nucleotide cyclase"/>
    <property type="match status" value="1"/>
</dbReference>
<protein>
    <submittedName>
        <fullName evidence="4">GGDEF-domain containing protein</fullName>
    </submittedName>
</protein>
<dbReference type="PROSITE" id="PS50887">
    <property type="entry name" value="GGDEF"/>
    <property type="match status" value="1"/>
</dbReference>
<feature type="transmembrane region" description="Helical" evidence="1">
    <location>
        <begin position="166"/>
        <end position="185"/>
    </location>
</feature>
<reference evidence="4 5" key="1">
    <citation type="submission" date="2017-06" db="EMBL/GenBank/DDBJ databases">
        <title>Herbaspirillum phytohormonus sp. nov., isolated from the root nodule of Robinia pseudoacacia in lead-zinc mine.</title>
        <authorList>
            <person name="Fan M."/>
            <person name="Lin Y."/>
        </authorList>
    </citation>
    <scope>NUCLEOTIDE SEQUENCE [LARGE SCALE GENOMIC DNA]</scope>
    <source>
        <strain evidence="4 5">HZ10</strain>
    </source>
</reference>
<dbReference type="InterPro" id="IPR035919">
    <property type="entry name" value="EAL_sf"/>
</dbReference>
<dbReference type="InterPro" id="IPR001633">
    <property type="entry name" value="EAL_dom"/>
</dbReference>
<comment type="caution">
    <text evidence="4">The sequence shown here is derived from an EMBL/GenBank/DDBJ whole genome shotgun (WGS) entry which is preliminary data.</text>
</comment>
<dbReference type="EMBL" id="NJGU01000013">
    <property type="protein sequence ID" value="OWY27041.1"/>
    <property type="molecule type" value="Genomic_DNA"/>
</dbReference>
<feature type="transmembrane region" description="Helical" evidence="1">
    <location>
        <begin position="93"/>
        <end position="113"/>
    </location>
</feature>
<feature type="domain" description="EAL" evidence="2">
    <location>
        <begin position="471"/>
        <end position="724"/>
    </location>
</feature>
<proteinExistence type="predicted"/>
<dbReference type="InterPro" id="IPR050706">
    <property type="entry name" value="Cyclic-di-GMP_PDE-like"/>
</dbReference>
<gene>
    <name evidence="4" type="ORF">CEJ42_20650</name>
</gene>
<evidence type="ECO:0000313" key="4">
    <source>
        <dbReference type="EMBL" id="OWY27041.1"/>
    </source>
</evidence>
<feature type="transmembrane region" description="Helical" evidence="1">
    <location>
        <begin position="246"/>
        <end position="263"/>
    </location>
</feature>
<dbReference type="Pfam" id="PF00563">
    <property type="entry name" value="EAL"/>
    <property type="match status" value="1"/>
</dbReference>
<feature type="transmembrane region" description="Helical" evidence="1">
    <location>
        <begin position="223"/>
        <end position="240"/>
    </location>
</feature>
<keyword evidence="1" id="KW-0812">Transmembrane</keyword>
<organism evidence="4 5">
    <name type="scientific">Herbaspirillum robiniae</name>
    <dbReference type="NCBI Taxonomy" id="2014887"/>
    <lineage>
        <taxon>Bacteria</taxon>
        <taxon>Pseudomonadati</taxon>
        <taxon>Pseudomonadota</taxon>
        <taxon>Betaproteobacteria</taxon>
        <taxon>Burkholderiales</taxon>
        <taxon>Oxalobacteraceae</taxon>
        <taxon>Herbaspirillum</taxon>
    </lineage>
</organism>
<name>A0A246WM38_9BURK</name>
<evidence type="ECO:0000313" key="5">
    <source>
        <dbReference type="Proteomes" id="UP000197596"/>
    </source>
</evidence>
<dbReference type="SUPFAM" id="SSF141868">
    <property type="entry name" value="EAL domain-like"/>
    <property type="match status" value="1"/>
</dbReference>
<evidence type="ECO:0000259" key="2">
    <source>
        <dbReference type="PROSITE" id="PS50883"/>
    </source>
</evidence>
<dbReference type="NCBIfam" id="TIGR00254">
    <property type="entry name" value="GGDEF"/>
    <property type="match status" value="1"/>
</dbReference>
<dbReference type="InterPro" id="IPR043128">
    <property type="entry name" value="Rev_trsase/Diguanyl_cyclase"/>
</dbReference>